<keyword evidence="2" id="KW-0812">Transmembrane</keyword>
<dbReference type="GeneID" id="30310064"/>
<gene>
    <name evidence="3" type="ORF">P090810_111</name>
</gene>
<dbReference type="KEGG" id="vg:30310064"/>
<proteinExistence type="predicted"/>
<feature type="region of interest" description="Disordered" evidence="1">
    <location>
        <begin position="46"/>
        <end position="66"/>
    </location>
</feature>
<dbReference type="EMBL" id="KU686210">
    <property type="protein sequence ID" value="AOV61584.1"/>
    <property type="molecule type" value="Genomic_DNA"/>
</dbReference>
<organism evidence="3 4">
    <name type="scientific">Synechococcus phage S-WAM1</name>
    <dbReference type="NCBI Taxonomy" id="1815521"/>
    <lineage>
        <taxon>Viruses</taxon>
        <taxon>Duplodnaviria</taxon>
        <taxon>Heunggongvirae</taxon>
        <taxon>Uroviricota</taxon>
        <taxon>Caudoviricetes</taxon>
        <taxon>Pantevenvirales</taxon>
        <taxon>Kyanoviridae</taxon>
        <taxon>Sokavirus</taxon>
        <taxon>Sokavirus swam1</taxon>
    </lineage>
</organism>
<name>A0A1D8KSS9_9CAUD</name>
<keyword evidence="4" id="KW-1185">Reference proteome</keyword>
<evidence type="ECO:0000313" key="4">
    <source>
        <dbReference type="Proteomes" id="UP000204364"/>
    </source>
</evidence>
<sequence>MNLILRPLNDVNDVTWSIIISMVLLLVGVLYVVAYILRMAFKELEDGSDDTPESEELLQLPSDRDQ</sequence>
<keyword evidence="2" id="KW-0472">Membrane</keyword>
<evidence type="ECO:0000256" key="1">
    <source>
        <dbReference type="SAM" id="MobiDB-lite"/>
    </source>
</evidence>
<reference evidence="3 4" key="1">
    <citation type="journal article" date="2016" name="Virology">
        <title>The genomic content and context of auxiliary metabolic genes in marine cyanomyoviruses.</title>
        <authorList>
            <person name="Crummett L.T."/>
            <person name="Puxty R.J."/>
            <person name="Weihe C."/>
            <person name="Marston M.F."/>
            <person name="Martiny J.B."/>
        </authorList>
    </citation>
    <scope>NUCLEOTIDE SEQUENCE [LARGE SCALE GENOMIC DNA]</scope>
    <source>
        <strain evidence="3">0810PA09</strain>
    </source>
</reference>
<feature type="transmembrane region" description="Helical" evidence="2">
    <location>
        <begin position="14"/>
        <end position="37"/>
    </location>
</feature>
<keyword evidence="2" id="KW-1133">Transmembrane helix</keyword>
<dbReference type="RefSeq" id="YP_009325100.1">
    <property type="nucleotide sequence ID" value="NC_031944.1"/>
</dbReference>
<protein>
    <submittedName>
        <fullName evidence="3">Uncharacterized protein</fullName>
    </submittedName>
</protein>
<evidence type="ECO:0000313" key="3">
    <source>
        <dbReference type="EMBL" id="AOV61584.1"/>
    </source>
</evidence>
<evidence type="ECO:0000256" key="2">
    <source>
        <dbReference type="SAM" id="Phobius"/>
    </source>
</evidence>
<accession>A0A1D8KSS9</accession>
<dbReference type="Proteomes" id="UP000204364">
    <property type="component" value="Segment"/>
</dbReference>
<feature type="compositionally biased region" description="Acidic residues" evidence="1">
    <location>
        <begin position="46"/>
        <end position="56"/>
    </location>
</feature>